<evidence type="ECO:0000259" key="2">
    <source>
        <dbReference type="Pfam" id="PF10816"/>
    </source>
</evidence>
<dbReference type="Pfam" id="PF10816">
    <property type="entry name" value="DUF2760"/>
    <property type="match status" value="1"/>
</dbReference>
<keyword evidence="4" id="KW-1185">Reference proteome</keyword>
<name>A0A0K1PIW3_9BACT</name>
<evidence type="ECO:0000256" key="1">
    <source>
        <dbReference type="SAM" id="MobiDB-lite"/>
    </source>
</evidence>
<feature type="domain" description="DUF2760" evidence="2">
    <location>
        <begin position="58"/>
        <end position="180"/>
    </location>
</feature>
<evidence type="ECO:0000313" key="3">
    <source>
        <dbReference type="EMBL" id="AKU93483.1"/>
    </source>
</evidence>
<dbReference type="InterPro" id="IPR021212">
    <property type="entry name" value="DUF2760"/>
</dbReference>
<gene>
    <name evidence="3" type="ORF">AKJ09_00147</name>
</gene>
<dbReference type="Proteomes" id="UP000064967">
    <property type="component" value="Chromosome"/>
</dbReference>
<sequence>MCFFRVLFDGVYAAQLQAGKALPAATQGPERTPELPATPEPKVLPKPEPKPIPEPPKTDAALQLLALLQREGRLVDFLEEDVASFPDADIGAAARVVHAGCRKALREHVKLEAVRSEEEGVRVTLPEGFDAEAVKLTGNVQGKGPYTGTLRHRGWRVASVSLPTAVGAHDVRIVAQAEVEL</sequence>
<protein>
    <recommendedName>
        <fullName evidence="2">DUF2760 domain-containing protein</fullName>
    </recommendedName>
</protein>
<dbReference type="PATRIC" id="fig|1391654.3.peg.161"/>
<evidence type="ECO:0000313" key="4">
    <source>
        <dbReference type="Proteomes" id="UP000064967"/>
    </source>
</evidence>
<dbReference type="STRING" id="1391654.AKJ09_00147"/>
<accession>A0A0K1PIW3</accession>
<dbReference type="KEGG" id="llu:AKJ09_00147"/>
<dbReference type="EMBL" id="CP012333">
    <property type="protein sequence ID" value="AKU93483.1"/>
    <property type="molecule type" value="Genomic_DNA"/>
</dbReference>
<dbReference type="AlphaFoldDB" id="A0A0K1PIW3"/>
<organism evidence="3 4">
    <name type="scientific">Labilithrix luteola</name>
    <dbReference type="NCBI Taxonomy" id="1391654"/>
    <lineage>
        <taxon>Bacteria</taxon>
        <taxon>Pseudomonadati</taxon>
        <taxon>Myxococcota</taxon>
        <taxon>Polyangia</taxon>
        <taxon>Polyangiales</taxon>
        <taxon>Labilitrichaceae</taxon>
        <taxon>Labilithrix</taxon>
    </lineage>
</organism>
<reference evidence="3 4" key="1">
    <citation type="submission" date="2015-08" db="EMBL/GenBank/DDBJ databases">
        <authorList>
            <person name="Babu N.S."/>
            <person name="Beckwith C.J."/>
            <person name="Beseler K.G."/>
            <person name="Brison A."/>
            <person name="Carone J.V."/>
            <person name="Caskin T.P."/>
            <person name="Diamond M."/>
            <person name="Durham M.E."/>
            <person name="Foxe J.M."/>
            <person name="Go M."/>
            <person name="Henderson B.A."/>
            <person name="Jones I.B."/>
            <person name="McGettigan J.A."/>
            <person name="Micheletti S.J."/>
            <person name="Nasrallah M.E."/>
            <person name="Ortiz D."/>
            <person name="Piller C.R."/>
            <person name="Privatt S.R."/>
            <person name="Schneider S.L."/>
            <person name="Sharp S."/>
            <person name="Smith T.C."/>
            <person name="Stanton J.D."/>
            <person name="Ullery H.E."/>
            <person name="Wilson R.J."/>
            <person name="Serrano M.G."/>
            <person name="Buck G."/>
            <person name="Lee V."/>
            <person name="Wang Y."/>
            <person name="Carvalho R."/>
            <person name="Voegtly L."/>
            <person name="Shi R."/>
            <person name="Duckworth R."/>
            <person name="Johnson A."/>
            <person name="Loviza R."/>
            <person name="Walstead R."/>
            <person name="Shah Z."/>
            <person name="Kiflezghi M."/>
            <person name="Wade K."/>
            <person name="Ball S.L."/>
            <person name="Bradley K.W."/>
            <person name="Asai D.J."/>
            <person name="Bowman C.A."/>
            <person name="Russell D.A."/>
            <person name="Pope W.H."/>
            <person name="Jacobs-Sera D."/>
            <person name="Hendrix R.W."/>
            <person name="Hatfull G.F."/>
        </authorList>
    </citation>
    <scope>NUCLEOTIDE SEQUENCE [LARGE SCALE GENOMIC DNA]</scope>
    <source>
        <strain evidence="3 4">DSM 27648</strain>
    </source>
</reference>
<proteinExistence type="predicted"/>
<feature type="region of interest" description="Disordered" evidence="1">
    <location>
        <begin position="22"/>
        <end position="54"/>
    </location>
</feature>